<dbReference type="PANTHER" id="PTHR37809">
    <property type="entry name" value="RIBOSOMAL PROTEIN S12 METHYLTHIOTRANSFERASE ACCESSORY FACTOR YCAO"/>
    <property type="match status" value="1"/>
</dbReference>
<name>A0ABP7VGJ0_9BACI</name>
<comment type="caution">
    <text evidence="2">The sequence shown here is derived from an EMBL/GenBank/DDBJ whole genome shotgun (WGS) entry which is preliminary data.</text>
</comment>
<dbReference type="Pfam" id="PF02624">
    <property type="entry name" value="YcaO"/>
    <property type="match status" value="1"/>
</dbReference>
<reference evidence="3" key="1">
    <citation type="journal article" date="2019" name="Int. J. Syst. Evol. Microbiol.">
        <title>The Global Catalogue of Microorganisms (GCM) 10K type strain sequencing project: providing services to taxonomists for standard genome sequencing and annotation.</title>
        <authorList>
            <consortium name="The Broad Institute Genomics Platform"/>
            <consortium name="The Broad Institute Genome Sequencing Center for Infectious Disease"/>
            <person name="Wu L."/>
            <person name="Ma J."/>
        </authorList>
    </citation>
    <scope>NUCLEOTIDE SEQUENCE [LARGE SCALE GENOMIC DNA]</scope>
    <source>
        <strain evidence="3">JCM 17250</strain>
    </source>
</reference>
<dbReference type="InterPro" id="IPR003776">
    <property type="entry name" value="YcaO-like_dom"/>
</dbReference>
<protein>
    <recommendedName>
        <fullName evidence="1">YcaO domain-containing protein</fullName>
    </recommendedName>
</protein>
<evidence type="ECO:0000313" key="2">
    <source>
        <dbReference type="EMBL" id="GAA4066742.1"/>
    </source>
</evidence>
<gene>
    <name evidence="2" type="ORF">GCM10022410_11380</name>
</gene>
<dbReference type="Proteomes" id="UP001501734">
    <property type="component" value="Unassembled WGS sequence"/>
</dbReference>
<dbReference type="NCBIfam" id="TIGR00702">
    <property type="entry name" value="YcaO-type kinase domain"/>
    <property type="match status" value="1"/>
</dbReference>
<evidence type="ECO:0000313" key="3">
    <source>
        <dbReference type="Proteomes" id="UP001501734"/>
    </source>
</evidence>
<proteinExistence type="predicted"/>
<dbReference type="PROSITE" id="PS51664">
    <property type="entry name" value="YCAO"/>
    <property type="match status" value="1"/>
</dbReference>
<sequence length="555" mass="62246">MECIISSKLKNINTHISCDEKIGINDLKSLKYSHSISLEFEESVISYLVNKVYTEITSHFNGLSSELINCQYFFKTTSLSLDKEVKLPTTHCDFCKGINKNYIKINTEPALNEILDTNSTHLSYDTVKYQTGGIRSKTKSETKEILDKDLKKLGSKIRIEFDDGNPFKDITPSFSAYSDEMSTSDLSYILRPDRGAGKGLTKSQAYFSAGFEMIEHISRQYTGDVPVVAAKYKDVKTLAIDMPYLASTIMNKNTAYEKFDENIETDWVVATSLSGAGKKLVPAFLVFMFDVELKGALFGTASTGVASGATLEDAILHGLFEVIEHDAWLIGQSNPYVLPIVDYTSSSSAKVKEIVAKVKSMGYDIITRDYTNDLTIPVFRTYVTNRENFSQYSYNGFGCHISPEIALERSITEATQFCDSLFGGSKSNSITRSVLSTSLVNLYNQHFLVNKDVLGKTDKETVIGKPVFEFNSSYDLIQKITSLIKDKIGGDVYYVELTKPDMNVKVVRTIVTGEIQRMNHPIISASKRLFEFGVRCGYSDKKMTYEELFMGDYQH</sequence>
<dbReference type="Gene3D" id="3.30.160.660">
    <property type="match status" value="1"/>
</dbReference>
<keyword evidence="3" id="KW-1185">Reference proteome</keyword>
<dbReference type="EMBL" id="BAABDL010000058">
    <property type="protein sequence ID" value="GAA4066742.1"/>
    <property type="molecule type" value="Genomic_DNA"/>
</dbReference>
<dbReference type="Gene3D" id="3.30.1330.230">
    <property type="match status" value="1"/>
</dbReference>
<dbReference type="RefSeq" id="WP_344911225.1">
    <property type="nucleotide sequence ID" value="NZ_BAABDL010000058.1"/>
</dbReference>
<evidence type="ECO:0000259" key="1">
    <source>
        <dbReference type="PROSITE" id="PS51664"/>
    </source>
</evidence>
<organism evidence="2 3">
    <name type="scientific">Amphibacillus indicireducens</name>
    <dbReference type="NCBI Taxonomy" id="1076330"/>
    <lineage>
        <taxon>Bacteria</taxon>
        <taxon>Bacillati</taxon>
        <taxon>Bacillota</taxon>
        <taxon>Bacilli</taxon>
        <taxon>Bacillales</taxon>
        <taxon>Bacillaceae</taxon>
        <taxon>Amphibacillus</taxon>
    </lineage>
</organism>
<dbReference type="Gene3D" id="3.30.40.250">
    <property type="match status" value="1"/>
</dbReference>
<feature type="domain" description="YcaO" evidence="1">
    <location>
        <begin position="197"/>
        <end position="555"/>
    </location>
</feature>
<accession>A0ABP7VGJ0</accession>
<dbReference type="PANTHER" id="PTHR37809:SF1">
    <property type="entry name" value="RIBOSOMAL PROTEIN S12 METHYLTHIOTRANSFERASE ACCESSORY FACTOR YCAO"/>
    <property type="match status" value="1"/>
</dbReference>